<organism evidence="1 2">
    <name type="scientific">Babesia gibsoni</name>
    <dbReference type="NCBI Taxonomy" id="33632"/>
    <lineage>
        <taxon>Eukaryota</taxon>
        <taxon>Sar</taxon>
        <taxon>Alveolata</taxon>
        <taxon>Apicomplexa</taxon>
        <taxon>Aconoidasida</taxon>
        <taxon>Piroplasmida</taxon>
        <taxon>Babesiidae</taxon>
        <taxon>Babesia</taxon>
    </lineage>
</organism>
<keyword evidence="2" id="KW-1185">Reference proteome</keyword>
<dbReference type="Proteomes" id="UP001230268">
    <property type="component" value="Unassembled WGS sequence"/>
</dbReference>
<dbReference type="AlphaFoldDB" id="A0AAD8PDT1"/>
<comment type="caution">
    <text evidence="1">The sequence shown here is derived from an EMBL/GenBank/DDBJ whole genome shotgun (WGS) entry which is preliminary data.</text>
</comment>
<name>A0AAD8PDT1_BABGI</name>
<evidence type="ECO:0000313" key="1">
    <source>
        <dbReference type="EMBL" id="KAK1442591.1"/>
    </source>
</evidence>
<sequence>MGDLNAFCQKVSSIIRPEWQLIPSPQSEEWKQKFKEDVDRYLETKASSCDYGGAKKKKGASRIAKVDLRSLSQEEDFQLSCQVTAMMEGIWLEGRKKIAAIESCNKNNPLHLDEVVSYARRLRGTTYSPPENMNTHDPTRHYEVFPHYHFLGMPSIAEMHNSRLFALSKMSQHSSAPRIIFEAVSEDMQRMVLECATPGAVIHYQTSRVNPEQINPHTGQPTVYTTAPAVYDSSKKLNFRVTSNKFTVYAWSTCEGLRPSEVVQSEYMPPSTEVAEAPKKSRFSFFLGK</sequence>
<evidence type="ECO:0000313" key="2">
    <source>
        <dbReference type="Proteomes" id="UP001230268"/>
    </source>
</evidence>
<reference evidence="1" key="1">
    <citation type="submission" date="2023-08" db="EMBL/GenBank/DDBJ databases">
        <title>Draft sequence of the Babesia gibsoni genome.</title>
        <authorList>
            <person name="Yamagishi J.Y."/>
            <person name="Xuan X.X."/>
        </authorList>
    </citation>
    <scope>NUCLEOTIDE SEQUENCE</scope>
    <source>
        <strain evidence="1">Azabu</strain>
    </source>
</reference>
<accession>A0AAD8PDT1</accession>
<protein>
    <submittedName>
        <fullName evidence="1">Uncharacterized protein</fullName>
    </submittedName>
</protein>
<dbReference type="EMBL" id="JAVEPI010000003">
    <property type="protein sequence ID" value="KAK1442591.1"/>
    <property type="molecule type" value="Genomic_DNA"/>
</dbReference>
<proteinExistence type="predicted"/>
<gene>
    <name evidence="1" type="ORF">BgAZ_301090</name>
</gene>